<keyword evidence="1" id="KW-0812">Transmembrane</keyword>
<evidence type="ECO:0000313" key="2">
    <source>
        <dbReference type="EMBL" id="KAF0026233.1"/>
    </source>
</evidence>
<reference evidence="2 3" key="1">
    <citation type="submission" date="2019-06" db="EMBL/GenBank/DDBJ databases">
        <title>Draft genomes of female and male turbot (Scophthalmus maximus).</title>
        <authorList>
            <person name="Xu H."/>
            <person name="Xu X.-W."/>
            <person name="Shao C."/>
            <person name="Chen S."/>
        </authorList>
    </citation>
    <scope>NUCLEOTIDE SEQUENCE [LARGE SCALE GENOMIC DNA]</scope>
    <source>
        <strain evidence="2">Ysfricsl-2016a</strain>
        <tissue evidence="2">Blood</tissue>
    </source>
</reference>
<dbReference type="Proteomes" id="UP000438429">
    <property type="component" value="Unassembled WGS sequence"/>
</dbReference>
<organism evidence="2 3">
    <name type="scientific">Scophthalmus maximus</name>
    <name type="common">Turbot</name>
    <name type="synonym">Psetta maxima</name>
    <dbReference type="NCBI Taxonomy" id="52904"/>
    <lineage>
        <taxon>Eukaryota</taxon>
        <taxon>Metazoa</taxon>
        <taxon>Chordata</taxon>
        <taxon>Craniata</taxon>
        <taxon>Vertebrata</taxon>
        <taxon>Euteleostomi</taxon>
        <taxon>Actinopterygii</taxon>
        <taxon>Neopterygii</taxon>
        <taxon>Teleostei</taxon>
        <taxon>Neoteleostei</taxon>
        <taxon>Acanthomorphata</taxon>
        <taxon>Carangaria</taxon>
        <taxon>Pleuronectiformes</taxon>
        <taxon>Pleuronectoidei</taxon>
        <taxon>Scophthalmidae</taxon>
        <taxon>Scophthalmus</taxon>
    </lineage>
</organism>
<evidence type="ECO:0000313" key="3">
    <source>
        <dbReference type="Proteomes" id="UP000438429"/>
    </source>
</evidence>
<proteinExistence type="predicted"/>
<accession>A0A6A4RW09</accession>
<dbReference type="EMBL" id="VEVO01000019">
    <property type="protein sequence ID" value="KAF0026233.1"/>
    <property type="molecule type" value="Genomic_DNA"/>
</dbReference>
<protein>
    <submittedName>
        <fullName evidence="2">Uncharacterized protein</fullName>
    </submittedName>
</protein>
<gene>
    <name evidence="2" type="ORF">F2P81_020970</name>
</gene>
<name>A0A6A4RW09_SCOMX</name>
<keyword evidence="1" id="KW-0472">Membrane</keyword>
<feature type="transmembrane region" description="Helical" evidence="1">
    <location>
        <begin position="7"/>
        <end position="28"/>
    </location>
</feature>
<sequence length="251" mass="28614">MAARAPMLVKAAVMVAAVILAIAALMVMFDMLGIPGILDIPNGPMLGIFGMLGIPMPIGSGKGRGYCPIVLPSSVRRGGVLLVLRRVRDPERRCLRRIRTGEWLGSLFHLSRLSNERLRKTGRLPRPLDLDLRLRSVERDLDRLLLSPDLDLFFRPVERLLDRLLLSVDLDLLLPRALGERVRDRLLRAGLRDLDRRILFRDLEPGRLCRAAERERDRRRRAGDLDRRFFFCDGETDSLLLNGDLDLRKVK</sequence>
<comment type="caution">
    <text evidence="2">The sequence shown here is derived from an EMBL/GenBank/DDBJ whole genome shotgun (WGS) entry which is preliminary data.</text>
</comment>
<keyword evidence="1" id="KW-1133">Transmembrane helix</keyword>
<dbReference type="AlphaFoldDB" id="A0A6A4RW09"/>
<evidence type="ECO:0000256" key="1">
    <source>
        <dbReference type="SAM" id="Phobius"/>
    </source>
</evidence>